<accession>A0AAW2SE90</accession>
<reference evidence="1" key="1">
    <citation type="submission" date="2020-06" db="EMBL/GenBank/DDBJ databases">
        <authorList>
            <person name="Li T."/>
            <person name="Hu X."/>
            <person name="Zhang T."/>
            <person name="Song X."/>
            <person name="Zhang H."/>
            <person name="Dai N."/>
            <person name="Sheng W."/>
            <person name="Hou X."/>
            <person name="Wei L."/>
        </authorList>
    </citation>
    <scope>NUCLEOTIDE SEQUENCE</scope>
    <source>
        <strain evidence="1">KEN8</strain>
        <tissue evidence="1">Leaf</tissue>
    </source>
</reference>
<dbReference type="SUPFAM" id="SSF56317">
    <property type="entry name" value="Carbon-nitrogen hydrolase"/>
    <property type="match status" value="1"/>
</dbReference>
<gene>
    <name evidence="1" type="ORF">Scaly_0355200</name>
</gene>
<dbReference type="GO" id="GO:0033388">
    <property type="term" value="P:putrescine biosynthetic process from arginine"/>
    <property type="evidence" value="ECO:0007669"/>
    <property type="project" value="TreeGrafter"/>
</dbReference>
<evidence type="ECO:0000313" key="1">
    <source>
        <dbReference type="EMBL" id="KAL0389981.1"/>
    </source>
</evidence>
<dbReference type="AlphaFoldDB" id="A0AAW2SE90"/>
<reference evidence="1" key="2">
    <citation type="journal article" date="2024" name="Plant">
        <title>Genomic evolution and insights into agronomic trait innovations of Sesamum species.</title>
        <authorList>
            <person name="Miao H."/>
            <person name="Wang L."/>
            <person name="Qu L."/>
            <person name="Liu H."/>
            <person name="Sun Y."/>
            <person name="Le M."/>
            <person name="Wang Q."/>
            <person name="Wei S."/>
            <person name="Zheng Y."/>
            <person name="Lin W."/>
            <person name="Duan Y."/>
            <person name="Cao H."/>
            <person name="Xiong S."/>
            <person name="Wang X."/>
            <person name="Wei L."/>
            <person name="Li C."/>
            <person name="Ma Q."/>
            <person name="Ju M."/>
            <person name="Zhao R."/>
            <person name="Li G."/>
            <person name="Mu C."/>
            <person name="Tian Q."/>
            <person name="Mei H."/>
            <person name="Zhang T."/>
            <person name="Gao T."/>
            <person name="Zhang H."/>
        </authorList>
    </citation>
    <scope>NUCLEOTIDE SEQUENCE</scope>
    <source>
        <strain evidence="1">KEN8</strain>
    </source>
</reference>
<sequence length="203" mass="22930">MAYSHLLDLDVECACESCEAEPHDTKEWSEIIGQSSSSEGRNIIFIQEVRHPRWPRCINFDFASDDRLNSKFYFNPGGTGFKPTAIGSEPQDEGLDSRDLWKCVMQGHAGANMNHIGKERIDTEHGKSEITFYRNSFIAGPTAEIIVNADDKEEAIRKARFNLGKIKSKGSSWGVFHDRRPNLYKVELQETSALLESLHLALI</sequence>
<organism evidence="1">
    <name type="scientific">Sesamum calycinum</name>
    <dbReference type="NCBI Taxonomy" id="2727403"/>
    <lineage>
        <taxon>Eukaryota</taxon>
        <taxon>Viridiplantae</taxon>
        <taxon>Streptophyta</taxon>
        <taxon>Embryophyta</taxon>
        <taxon>Tracheophyta</taxon>
        <taxon>Spermatophyta</taxon>
        <taxon>Magnoliopsida</taxon>
        <taxon>eudicotyledons</taxon>
        <taxon>Gunneridae</taxon>
        <taxon>Pentapetalae</taxon>
        <taxon>asterids</taxon>
        <taxon>lamiids</taxon>
        <taxon>Lamiales</taxon>
        <taxon>Pedaliaceae</taxon>
        <taxon>Sesamum</taxon>
    </lineage>
</organism>
<dbReference type="PANTHER" id="PTHR43674:SF2">
    <property type="entry name" value="BETA-UREIDOPROPIONASE"/>
    <property type="match status" value="1"/>
</dbReference>
<protein>
    <submittedName>
        <fullName evidence="1">N-carbamoylputrescine amidase</fullName>
    </submittedName>
</protein>
<dbReference type="Gene3D" id="3.60.110.10">
    <property type="entry name" value="Carbon-nitrogen hydrolase"/>
    <property type="match status" value="1"/>
</dbReference>
<dbReference type="EMBL" id="JACGWM010000002">
    <property type="protein sequence ID" value="KAL0389981.1"/>
    <property type="molecule type" value="Genomic_DNA"/>
</dbReference>
<dbReference type="GO" id="GO:0050126">
    <property type="term" value="F:N-carbamoylputrescine amidase activity"/>
    <property type="evidence" value="ECO:0007669"/>
    <property type="project" value="TreeGrafter"/>
</dbReference>
<dbReference type="InterPro" id="IPR036526">
    <property type="entry name" value="C-N_Hydrolase_sf"/>
</dbReference>
<proteinExistence type="predicted"/>
<name>A0AAW2SE90_9LAMI</name>
<comment type="caution">
    <text evidence="1">The sequence shown here is derived from an EMBL/GenBank/DDBJ whole genome shotgun (WGS) entry which is preliminary data.</text>
</comment>
<dbReference type="InterPro" id="IPR050345">
    <property type="entry name" value="Aliph_Amidase/BUP"/>
</dbReference>
<dbReference type="PANTHER" id="PTHR43674">
    <property type="entry name" value="NITRILASE C965.09-RELATED"/>
    <property type="match status" value="1"/>
</dbReference>